<proteinExistence type="predicted"/>
<protein>
    <submittedName>
        <fullName evidence="2">Uncharacterized protein</fullName>
    </submittedName>
</protein>
<evidence type="ECO:0000313" key="3">
    <source>
        <dbReference type="Proteomes" id="UP000249061"/>
    </source>
</evidence>
<dbReference type="Proteomes" id="UP000249061">
    <property type="component" value="Unassembled WGS sequence"/>
</dbReference>
<name>A0A2W5VPJ8_9BACT</name>
<gene>
    <name evidence="2" type="ORF">DI536_05090</name>
</gene>
<accession>A0A2W5VPJ8</accession>
<organism evidence="2 3">
    <name type="scientific">Archangium gephyra</name>
    <dbReference type="NCBI Taxonomy" id="48"/>
    <lineage>
        <taxon>Bacteria</taxon>
        <taxon>Pseudomonadati</taxon>
        <taxon>Myxococcota</taxon>
        <taxon>Myxococcia</taxon>
        <taxon>Myxococcales</taxon>
        <taxon>Cystobacterineae</taxon>
        <taxon>Archangiaceae</taxon>
        <taxon>Archangium</taxon>
    </lineage>
</organism>
<evidence type="ECO:0000256" key="1">
    <source>
        <dbReference type="SAM" id="MobiDB-lite"/>
    </source>
</evidence>
<sequence>MSQGKSPTPDQKKPAKPDTTTPSPEDARVNDAKILNSVLTQHQKQSFGSGFNDSSAERRRNSLLAVAIPAVATSAGTQGLQPVSNQKFDGKTVPLALQNRDLWKAVPAPLQSVPGKRSEALYASVVNQFGVTVNPRYEEDAPGKGRGHIFVWDVSRAMNCEIPHFVGAKELSLVQTCDWLRHEGPMRGWKRANDYELLEGTSRGWMVVVMPKDRSIRQIAIVAPQKDEGKPKLTGVGLIRSDGAFAKEMFGANPLECFYHE</sequence>
<reference evidence="2 3" key="1">
    <citation type="submission" date="2017-08" db="EMBL/GenBank/DDBJ databases">
        <title>Infants hospitalized years apart are colonized by the same room-sourced microbial strains.</title>
        <authorList>
            <person name="Brooks B."/>
            <person name="Olm M.R."/>
            <person name="Firek B.A."/>
            <person name="Baker R."/>
            <person name="Thomas B.C."/>
            <person name="Morowitz M.J."/>
            <person name="Banfield J.F."/>
        </authorList>
    </citation>
    <scope>NUCLEOTIDE SEQUENCE [LARGE SCALE GENOMIC DNA]</scope>
    <source>
        <strain evidence="2">S2_003_000_R2_14</strain>
    </source>
</reference>
<comment type="caution">
    <text evidence="2">The sequence shown here is derived from an EMBL/GenBank/DDBJ whole genome shotgun (WGS) entry which is preliminary data.</text>
</comment>
<evidence type="ECO:0000313" key="2">
    <source>
        <dbReference type="EMBL" id="PZR17684.1"/>
    </source>
</evidence>
<dbReference type="AlphaFoldDB" id="A0A2W5VPJ8"/>
<feature type="region of interest" description="Disordered" evidence="1">
    <location>
        <begin position="1"/>
        <end position="32"/>
    </location>
</feature>
<dbReference type="EMBL" id="QFQP01000002">
    <property type="protein sequence ID" value="PZR17684.1"/>
    <property type="molecule type" value="Genomic_DNA"/>
</dbReference>